<dbReference type="PRINTS" id="PR01039">
    <property type="entry name" value="TRNASYNTHTRP"/>
</dbReference>
<evidence type="ECO:0000313" key="11">
    <source>
        <dbReference type="Proteomes" id="UP000195913"/>
    </source>
</evidence>
<keyword evidence="8" id="KW-0963">Cytoplasm</keyword>
<dbReference type="GO" id="GO:0005524">
    <property type="term" value="F:ATP binding"/>
    <property type="evidence" value="ECO:0007669"/>
    <property type="project" value="UniProtKB-UniRule"/>
</dbReference>
<dbReference type="HAMAP" id="MF_00140_B">
    <property type="entry name" value="Trp_tRNA_synth_B"/>
    <property type="match status" value="1"/>
</dbReference>
<dbReference type="EC" id="6.1.1.2" evidence="8"/>
<evidence type="ECO:0000256" key="8">
    <source>
        <dbReference type="HAMAP-Rule" id="MF_00140"/>
    </source>
</evidence>
<comment type="subcellular location">
    <subcellularLocation>
        <location evidence="8">Cytoplasm</location>
    </subcellularLocation>
</comment>
<proteinExistence type="inferred from homology"/>
<dbReference type="PROSITE" id="PS00178">
    <property type="entry name" value="AA_TRNA_LIGASE_I"/>
    <property type="match status" value="1"/>
</dbReference>
<evidence type="ECO:0000256" key="2">
    <source>
        <dbReference type="ARBA" id="ARBA00022598"/>
    </source>
</evidence>
<gene>
    <name evidence="8" type="primary">trpS</name>
    <name evidence="10" type="ORF">FM101_10755</name>
</gene>
<evidence type="ECO:0000256" key="3">
    <source>
        <dbReference type="ARBA" id="ARBA00022741"/>
    </source>
</evidence>
<keyword evidence="3 8" id="KW-0547">Nucleotide-binding</keyword>
<feature type="binding site" evidence="8">
    <location>
        <begin position="205"/>
        <end position="209"/>
    </location>
    <ligand>
        <name>ATP</name>
        <dbReference type="ChEBI" id="CHEBI:30616"/>
    </ligand>
</feature>
<dbReference type="InterPro" id="IPR050203">
    <property type="entry name" value="Trp-tRNA_synthetase"/>
</dbReference>
<evidence type="ECO:0000256" key="1">
    <source>
        <dbReference type="ARBA" id="ARBA00005594"/>
    </source>
</evidence>
<feature type="binding site" evidence="8">
    <location>
        <position position="196"/>
    </location>
    <ligand>
        <name>ATP</name>
        <dbReference type="ChEBI" id="CHEBI:30616"/>
    </ligand>
</feature>
<dbReference type="RefSeq" id="WP_086999439.1">
    <property type="nucleotide sequence ID" value="NZ_FUHW01000038.1"/>
</dbReference>
<keyword evidence="6 8" id="KW-0030">Aminoacyl-tRNA synthetase</keyword>
<dbReference type="NCBIfam" id="TIGR00233">
    <property type="entry name" value="trpS"/>
    <property type="match status" value="1"/>
</dbReference>
<accession>A0A1R4GIV9</accession>
<comment type="catalytic activity">
    <reaction evidence="7 8">
        <text>tRNA(Trp) + L-tryptophan + ATP = L-tryptophyl-tRNA(Trp) + AMP + diphosphate + H(+)</text>
        <dbReference type="Rhea" id="RHEA:24080"/>
        <dbReference type="Rhea" id="RHEA-COMP:9671"/>
        <dbReference type="Rhea" id="RHEA-COMP:9705"/>
        <dbReference type="ChEBI" id="CHEBI:15378"/>
        <dbReference type="ChEBI" id="CHEBI:30616"/>
        <dbReference type="ChEBI" id="CHEBI:33019"/>
        <dbReference type="ChEBI" id="CHEBI:57912"/>
        <dbReference type="ChEBI" id="CHEBI:78442"/>
        <dbReference type="ChEBI" id="CHEBI:78535"/>
        <dbReference type="ChEBI" id="CHEBI:456215"/>
        <dbReference type="EC" id="6.1.1.2"/>
    </reaction>
</comment>
<protein>
    <recommendedName>
        <fullName evidence="8">Tryptophan--tRNA ligase</fullName>
        <ecNumber evidence="8">6.1.1.2</ecNumber>
    </recommendedName>
    <alternativeName>
        <fullName evidence="8">Tryptophanyl-tRNA synthetase</fullName>
        <shortName evidence="8">TrpRS</shortName>
    </alternativeName>
</protein>
<dbReference type="CDD" id="cd00806">
    <property type="entry name" value="TrpRS_core"/>
    <property type="match status" value="1"/>
</dbReference>
<name>A0A1R4GIV9_9MICC</name>
<dbReference type="GO" id="GO:0005829">
    <property type="term" value="C:cytosol"/>
    <property type="evidence" value="ECO:0007669"/>
    <property type="project" value="TreeGrafter"/>
</dbReference>
<dbReference type="InterPro" id="IPR024109">
    <property type="entry name" value="Trp-tRNA-ligase_bac-type"/>
</dbReference>
<feature type="binding site" evidence="8">
    <location>
        <begin position="19"/>
        <end position="21"/>
    </location>
    <ligand>
        <name>ATP</name>
        <dbReference type="ChEBI" id="CHEBI:30616"/>
    </ligand>
</feature>
<dbReference type="SUPFAM" id="SSF52374">
    <property type="entry name" value="Nucleotidylyl transferase"/>
    <property type="match status" value="1"/>
</dbReference>
<dbReference type="PANTHER" id="PTHR43766:SF1">
    <property type="entry name" value="TRYPTOPHAN--TRNA LIGASE, MITOCHONDRIAL"/>
    <property type="match status" value="1"/>
</dbReference>
<keyword evidence="2 8" id="KW-0436">Ligase</keyword>
<evidence type="ECO:0000256" key="9">
    <source>
        <dbReference type="RuleBase" id="RU363036"/>
    </source>
</evidence>
<comment type="similarity">
    <text evidence="1 8 9">Belongs to the class-I aminoacyl-tRNA synthetase family.</text>
</comment>
<feature type="short sequence motif" description="'KMSKS' region" evidence="8">
    <location>
        <begin position="205"/>
        <end position="209"/>
    </location>
</feature>
<dbReference type="Proteomes" id="UP000195913">
    <property type="component" value="Unassembled WGS sequence"/>
</dbReference>
<dbReference type="InterPro" id="IPR001412">
    <property type="entry name" value="aa-tRNA-synth_I_CS"/>
</dbReference>
<reference evidence="10 11" key="1">
    <citation type="submission" date="2017-02" db="EMBL/GenBank/DDBJ databases">
        <authorList>
            <person name="Peterson S.W."/>
        </authorList>
    </citation>
    <scope>NUCLEOTIDE SEQUENCE [LARGE SCALE GENOMIC DNA]</scope>
    <source>
        <strain evidence="10 11">B Ar 00.02</strain>
    </source>
</reference>
<feature type="binding site" evidence="8">
    <location>
        <begin position="28"/>
        <end position="29"/>
    </location>
    <ligand>
        <name>ATP</name>
        <dbReference type="ChEBI" id="CHEBI:30616"/>
    </ligand>
</feature>
<dbReference type="GO" id="GO:0004830">
    <property type="term" value="F:tryptophan-tRNA ligase activity"/>
    <property type="evidence" value="ECO:0007669"/>
    <property type="project" value="UniProtKB-UniRule"/>
</dbReference>
<evidence type="ECO:0000256" key="4">
    <source>
        <dbReference type="ARBA" id="ARBA00022840"/>
    </source>
</evidence>
<dbReference type="FunFam" id="1.10.240.10:FF:000002">
    <property type="entry name" value="Tryptophan--tRNA ligase"/>
    <property type="match status" value="1"/>
</dbReference>
<evidence type="ECO:0000256" key="5">
    <source>
        <dbReference type="ARBA" id="ARBA00022917"/>
    </source>
</evidence>
<dbReference type="InterPro" id="IPR014729">
    <property type="entry name" value="Rossmann-like_a/b/a_fold"/>
</dbReference>
<dbReference type="Gene3D" id="1.10.240.10">
    <property type="entry name" value="Tyrosyl-Transfer RNA Synthetase"/>
    <property type="match status" value="1"/>
</dbReference>
<organism evidence="10 11">
    <name type="scientific">Arthrobacter rhombi</name>
    <dbReference type="NCBI Taxonomy" id="71253"/>
    <lineage>
        <taxon>Bacteria</taxon>
        <taxon>Bacillati</taxon>
        <taxon>Actinomycetota</taxon>
        <taxon>Actinomycetes</taxon>
        <taxon>Micrococcales</taxon>
        <taxon>Micrococcaceae</taxon>
        <taxon>Arthrobacter</taxon>
    </lineage>
</organism>
<evidence type="ECO:0000313" key="10">
    <source>
        <dbReference type="EMBL" id="SJM68023.1"/>
    </source>
</evidence>
<keyword evidence="5 8" id="KW-0648">Protein biosynthesis</keyword>
<dbReference type="Gene3D" id="3.40.50.620">
    <property type="entry name" value="HUPs"/>
    <property type="match status" value="1"/>
</dbReference>
<feature type="binding site" evidence="8">
    <location>
        <position position="145"/>
    </location>
    <ligand>
        <name>L-tryptophan</name>
        <dbReference type="ChEBI" id="CHEBI:57912"/>
    </ligand>
</feature>
<keyword evidence="4 8" id="KW-0067">ATP-binding</keyword>
<dbReference type="InterPro" id="IPR002305">
    <property type="entry name" value="aa-tRNA-synth_Ic"/>
</dbReference>
<sequence>MTDNAVPADRRPRVLSGMQPSADSLHLGNYLGALVNWVKALDDYDAFFFVPDMHAITVGHDPASLRERTRTTAAQYIAGGIDQDAATLFVQSHVPEHAQLAWVLNCITGFGEASRMTQFKDKSAKGGQDAVSVGLFTYPVLMAADILLYQPHAIPVGDDQRQHVELARDLAQRFNHRFGETFRVPEAMIQKEGARIYDLQDPTSKMSKSASSPNGLINILDDPKLITKRIKSAVTDNDTVIAFDRAEKPGVSNLLEILSTITGKSVDGLVEEYDGKMYGHLKVDVAEAVVSRVEPIRRKTLELLDDSAELDRQLAIGAARAREVASNTLDAVYSNIGFLPARAETPFDAAGADDGQSLR</sequence>
<evidence type="ECO:0000256" key="7">
    <source>
        <dbReference type="ARBA" id="ARBA00049929"/>
    </source>
</evidence>
<comment type="caution">
    <text evidence="8">Lacks conserved residue(s) required for the propagation of feature annotation.</text>
</comment>
<dbReference type="InterPro" id="IPR002306">
    <property type="entry name" value="Trp-tRNA-ligase"/>
</dbReference>
<dbReference type="EMBL" id="FUHW01000038">
    <property type="protein sequence ID" value="SJM68023.1"/>
    <property type="molecule type" value="Genomic_DNA"/>
</dbReference>
<dbReference type="GO" id="GO:0006436">
    <property type="term" value="P:tryptophanyl-tRNA aminoacylation"/>
    <property type="evidence" value="ECO:0007669"/>
    <property type="project" value="UniProtKB-UniRule"/>
</dbReference>
<comment type="subunit">
    <text evidence="8">Homodimer.</text>
</comment>
<evidence type="ECO:0000256" key="6">
    <source>
        <dbReference type="ARBA" id="ARBA00023146"/>
    </source>
</evidence>
<keyword evidence="11" id="KW-1185">Reference proteome</keyword>
<feature type="binding site" evidence="8">
    <location>
        <begin position="157"/>
        <end position="159"/>
    </location>
    <ligand>
        <name>ATP</name>
        <dbReference type="ChEBI" id="CHEBI:30616"/>
    </ligand>
</feature>
<dbReference type="Pfam" id="PF00579">
    <property type="entry name" value="tRNA-synt_1b"/>
    <property type="match status" value="1"/>
</dbReference>
<comment type="function">
    <text evidence="8">Catalyzes the attachment of tryptophan to tRNA(Trp).</text>
</comment>
<dbReference type="PANTHER" id="PTHR43766">
    <property type="entry name" value="TRYPTOPHAN--TRNA LIGASE, MITOCHONDRIAL"/>
    <property type="match status" value="1"/>
</dbReference>
<dbReference type="AlphaFoldDB" id="A0A1R4GIV9"/>